<protein>
    <submittedName>
        <fullName evidence="8">MSMEG_0568 family radical SAM protein</fullName>
    </submittedName>
</protein>
<evidence type="ECO:0000256" key="2">
    <source>
        <dbReference type="ARBA" id="ARBA00022485"/>
    </source>
</evidence>
<dbReference type="EMBL" id="JADHEC010000039">
    <property type="protein sequence ID" value="MBF2709689.1"/>
    <property type="molecule type" value="Genomic_DNA"/>
</dbReference>
<comment type="caution">
    <text evidence="8">The sequence shown here is derived from an EMBL/GenBank/DDBJ whole genome shotgun (WGS) entry which is preliminary data.</text>
</comment>
<evidence type="ECO:0000259" key="7">
    <source>
        <dbReference type="PROSITE" id="PS51918"/>
    </source>
</evidence>
<evidence type="ECO:0000313" key="9">
    <source>
        <dbReference type="Proteomes" id="UP000646211"/>
    </source>
</evidence>
<dbReference type="SMART" id="SM00729">
    <property type="entry name" value="Elp3"/>
    <property type="match status" value="1"/>
</dbReference>
<dbReference type="SFLD" id="SFLDS00029">
    <property type="entry name" value="Radical_SAM"/>
    <property type="match status" value="1"/>
</dbReference>
<dbReference type="PANTHER" id="PTHR43076:SF1">
    <property type="entry name" value="LIPOYL SYNTHASE 2"/>
    <property type="match status" value="1"/>
</dbReference>
<dbReference type="InterPro" id="IPR016779">
    <property type="entry name" value="rSAM_MSMEG0568"/>
</dbReference>
<keyword evidence="3" id="KW-0949">S-adenosyl-L-methionine</keyword>
<evidence type="ECO:0000256" key="1">
    <source>
        <dbReference type="ARBA" id="ARBA00001966"/>
    </source>
</evidence>
<evidence type="ECO:0000256" key="5">
    <source>
        <dbReference type="ARBA" id="ARBA00023004"/>
    </source>
</evidence>
<dbReference type="GO" id="GO:0046872">
    <property type="term" value="F:metal ion binding"/>
    <property type="evidence" value="ECO:0007669"/>
    <property type="project" value="UniProtKB-KW"/>
</dbReference>
<keyword evidence="6" id="KW-0411">Iron-sulfur</keyword>
<dbReference type="SFLD" id="SFLDG01107">
    <property type="entry name" value="Uncharacterised_Radical_SAM_Su"/>
    <property type="match status" value="1"/>
</dbReference>
<dbReference type="GO" id="GO:0044689">
    <property type="term" value="F:7,8-didemethyl-8-hydroxy-5-deazariboflavin synthase activity"/>
    <property type="evidence" value="ECO:0007669"/>
    <property type="project" value="TreeGrafter"/>
</dbReference>
<dbReference type="InterPro" id="IPR007197">
    <property type="entry name" value="rSAM"/>
</dbReference>
<keyword evidence="2" id="KW-0004">4Fe-4S</keyword>
<accession>A0A930UE12</accession>
<evidence type="ECO:0000256" key="6">
    <source>
        <dbReference type="ARBA" id="ARBA00023014"/>
    </source>
</evidence>
<evidence type="ECO:0000256" key="3">
    <source>
        <dbReference type="ARBA" id="ARBA00022691"/>
    </source>
</evidence>
<comment type="cofactor">
    <cofactor evidence="1">
        <name>[4Fe-4S] cluster</name>
        <dbReference type="ChEBI" id="CHEBI:49883"/>
    </cofactor>
</comment>
<dbReference type="GO" id="GO:0051539">
    <property type="term" value="F:4 iron, 4 sulfur cluster binding"/>
    <property type="evidence" value="ECO:0007669"/>
    <property type="project" value="UniProtKB-KW"/>
</dbReference>
<dbReference type="PIRSF" id="PIRSF020870">
    <property type="entry name" value="Radical_SAM_bac_prd"/>
    <property type="match status" value="1"/>
</dbReference>
<proteinExistence type="predicted"/>
<dbReference type="PANTHER" id="PTHR43076">
    <property type="entry name" value="FO SYNTHASE (COFH)"/>
    <property type="match status" value="1"/>
</dbReference>
<dbReference type="PROSITE" id="PS51918">
    <property type="entry name" value="RADICAL_SAM"/>
    <property type="match status" value="1"/>
</dbReference>
<dbReference type="CDD" id="cd01335">
    <property type="entry name" value="Radical_SAM"/>
    <property type="match status" value="1"/>
</dbReference>
<dbReference type="AlphaFoldDB" id="A0A930UE12"/>
<evidence type="ECO:0000256" key="4">
    <source>
        <dbReference type="ARBA" id="ARBA00022723"/>
    </source>
</evidence>
<dbReference type="Proteomes" id="UP000646211">
    <property type="component" value="Unassembled WGS sequence"/>
</dbReference>
<sequence length="372" mass="40618">MNSTLTLETNYTLLNEIQTEGIRIENTDDLTIRKGGAGPTDHKAITIFNTTLMIPVFSSAAKKSSFEATVPTKMGLASLKKDGKIITTIRFVGEPKFYKEQTSDGIPFWKIARLHSKDVLATTVLQNCIRYKEKETSCQFCAIGESLKYDTTIAYKKPHHLAEVAKRAVELDGISQFIMTTGTPASSDRGAKILYESVSAVAEAVSIPIQVQCEPPDDFEWFSKLKNAGASSIGMHLEAVSNRVRNKIMPGKAEVSIAYYFKAFEAAVKVFGKGNVSTYILAGLGDTQKEILEMSIKLIAIGVYPFVVPFVPVGNTPLQNHASPNKDFMHEILDPLARELVNAGMTSDTLESGCAKCGACSTLSSFEKKYAS</sequence>
<dbReference type="Pfam" id="PF04055">
    <property type="entry name" value="Radical_SAM"/>
    <property type="match status" value="1"/>
</dbReference>
<dbReference type="Gene3D" id="3.20.20.70">
    <property type="entry name" value="Aldolase class I"/>
    <property type="match status" value="1"/>
</dbReference>
<keyword evidence="4" id="KW-0479">Metal-binding</keyword>
<dbReference type="InterPro" id="IPR034405">
    <property type="entry name" value="F420"/>
</dbReference>
<feature type="domain" description="Radical SAM core" evidence="7">
    <location>
        <begin position="112"/>
        <end position="351"/>
    </location>
</feature>
<evidence type="ECO:0000313" key="8">
    <source>
        <dbReference type="EMBL" id="MBF2709689.1"/>
    </source>
</evidence>
<dbReference type="InterPro" id="IPR058240">
    <property type="entry name" value="rSAM_sf"/>
</dbReference>
<name>A0A930UE12_9FLAO</name>
<organism evidence="8 9">
    <name type="scientific">Flavobacterium soyangense</name>
    <dbReference type="NCBI Taxonomy" id="2023265"/>
    <lineage>
        <taxon>Bacteria</taxon>
        <taxon>Pseudomonadati</taxon>
        <taxon>Bacteroidota</taxon>
        <taxon>Flavobacteriia</taxon>
        <taxon>Flavobacteriales</taxon>
        <taxon>Flavobacteriaceae</taxon>
        <taxon>Flavobacterium</taxon>
    </lineage>
</organism>
<keyword evidence="5" id="KW-0408">Iron</keyword>
<dbReference type="RefSeq" id="WP_194312925.1">
    <property type="nucleotide sequence ID" value="NZ_JADHEC010000039.1"/>
</dbReference>
<dbReference type="InterPro" id="IPR013785">
    <property type="entry name" value="Aldolase_TIM"/>
</dbReference>
<dbReference type="NCBIfam" id="TIGR04043">
    <property type="entry name" value="rSAM_MSMEG_0568"/>
    <property type="match status" value="1"/>
</dbReference>
<dbReference type="NCBIfam" id="NF045502">
    <property type="entry name" value="variant_rSAM"/>
    <property type="match status" value="1"/>
</dbReference>
<dbReference type="SUPFAM" id="SSF102114">
    <property type="entry name" value="Radical SAM enzymes"/>
    <property type="match status" value="1"/>
</dbReference>
<keyword evidence="9" id="KW-1185">Reference proteome</keyword>
<gene>
    <name evidence="8" type="ORF">IR213_13990</name>
</gene>
<reference evidence="8" key="1">
    <citation type="submission" date="2020-11" db="EMBL/GenBank/DDBJ databases">
        <title>Genome of Flavobacterium soyangense.</title>
        <authorList>
            <person name="Liu Q."/>
            <person name="Xin Y.-H."/>
        </authorList>
    </citation>
    <scope>NUCLEOTIDE SEQUENCE</scope>
    <source>
        <strain evidence="8">CGMCC 1.13493</strain>
    </source>
</reference>
<dbReference type="InterPro" id="IPR006638">
    <property type="entry name" value="Elp3/MiaA/NifB-like_rSAM"/>
</dbReference>